<dbReference type="Pfam" id="PF01569">
    <property type="entry name" value="PAP2"/>
    <property type="match status" value="1"/>
</dbReference>
<dbReference type="RefSeq" id="WP_263595179.1">
    <property type="nucleotide sequence ID" value="NZ_CP107020.1"/>
</dbReference>
<gene>
    <name evidence="5" type="ORF">BRM3_06040</name>
</gene>
<dbReference type="EMBL" id="CP107020">
    <property type="protein sequence ID" value="UYG17973.1"/>
    <property type="molecule type" value="Genomic_DNA"/>
</dbReference>
<evidence type="ECO:0000259" key="4">
    <source>
        <dbReference type="SMART" id="SM00014"/>
    </source>
</evidence>
<feature type="signal peptide" evidence="3">
    <location>
        <begin position="1"/>
        <end position="21"/>
    </location>
</feature>
<dbReference type="Gene3D" id="1.20.144.10">
    <property type="entry name" value="Phosphatidic acid phosphatase type 2/haloperoxidase"/>
    <property type="match status" value="1"/>
</dbReference>
<evidence type="ECO:0000256" key="2">
    <source>
        <dbReference type="SAM" id="Phobius"/>
    </source>
</evidence>
<feature type="transmembrane region" description="Helical" evidence="2">
    <location>
        <begin position="128"/>
        <end position="148"/>
    </location>
</feature>
<dbReference type="SMART" id="SM00014">
    <property type="entry name" value="acidPPc"/>
    <property type="match status" value="1"/>
</dbReference>
<organism evidence="5 6">
    <name type="scientific">Brachybacterium huguangmaarense</name>
    <dbReference type="NCBI Taxonomy" id="1652028"/>
    <lineage>
        <taxon>Bacteria</taxon>
        <taxon>Bacillati</taxon>
        <taxon>Actinomycetota</taxon>
        <taxon>Actinomycetes</taxon>
        <taxon>Micrococcales</taxon>
        <taxon>Dermabacteraceae</taxon>
        <taxon>Brachybacterium</taxon>
    </lineage>
</organism>
<proteinExistence type="predicted"/>
<dbReference type="Proteomes" id="UP001164305">
    <property type="component" value="Chromosome"/>
</dbReference>
<dbReference type="InterPro" id="IPR036938">
    <property type="entry name" value="PAP2/HPO_sf"/>
</dbReference>
<keyword evidence="2" id="KW-1133">Transmembrane helix</keyword>
<feature type="transmembrane region" description="Helical" evidence="2">
    <location>
        <begin position="61"/>
        <end position="84"/>
    </location>
</feature>
<evidence type="ECO:0000313" key="6">
    <source>
        <dbReference type="Proteomes" id="UP001164305"/>
    </source>
</evidence>
<protein>
    <submittedName>
        <fullName evidence="5">Phosphatase PAP2 family protein</fullName>
    </submittedName>
</protein>
<feature type="transmembrane region" description="Helical" evidence="2">
    <location>
        <begin position="91"/>
        <end position="108"/>
    </location>
</feature>
<dbReference type="SUPFAM" id="SSF48317">
    <property type="entry name" value="Acid phosphatase/Vanadium-dependent haloperoxidase"/>
    <property type="match status" value="1"/>
</dbReference>
<evidence type="ECO:0000256" key="3">
    <source>
        <dbReference type="SAM" id="SignalP"/>
    </source>
</evidence>
<feature type="chain" id="PRO_5047390793" evidence="3">
    <location>
        <begin position="22"/>
        <end position="324"/>
    </location>
</feature>
<feature type="domain" description="Phosphatidic acid phosphatase type 2/haloperoxidase" evidence="4">
    <location>
        <begin position="90"/>
        <end position="197"/>
    </location>
</feature>
<evidence type="ECO:0000313" key="5">
    <source>
        <dbReference type="EMBL" id="UYG17973.1"/>
    </source>
</evidence>
<dbReference type="InterPro" id="IPR000326">
    <property type="entry name" value="PAP2/HPO"/>
</dbReference>
<feature type="transmembrane region" description="Helical" evidence="2">
    <location>
        <begin position="155"/>
        <end position="176"/>
    </location>
</feature>
<name>A0ABY6G430_9MICO</name>
<accession>A0ABY6G430</accession>
<sequence length="324" mass="32601">MTRGALVLRMVLALLACAVCATGTALLAAAAVGTARGQRLDQLILTAARHDTSALTRIVFPALNTVTVPVVVVALVVAAVVALVQRRTSMALHLIVLVAGAIATTEVLKHLVVTRSALAADIDLTPNSFPSGHTTTAGAVAVAVTLASPRQVRSVVALVGAAWTAMAGIGTVAGGWHRPSDVLGALLVVGAWTFLVLAVDAAMAIVRTARDGAGRDDDRAGAEGPAAGERPARPVLPVHRGARAAIVVLGLAAVAGLALGAVLLAGVPTPLDLTDGAAQARAYRASMLLLAGASSALVGGTLALHVPAVPRRAVPRRGDPIRVR</sequence>
<keyword evidence="3" id="KW-0732">Signal</keyword>
<feature type="transmembrane region" description="Helical" evidence="2">
    <location>
        <begin position="287"/>
        <end position="308"/>
    </location>
</feature>
<keyword evidence="2" id="KW-0472">Membrane</keyword>
<keyword evidence="6" id="KW-1185">Reference proteome</keyword>
<feature type="region of interest" description="Disordered" evidence="1">
    <location>
        <begin position="213"/>
        <end position="233"/>
    </location>
</feature>
<evidence type="ECO:0000256" key="1">
    <source>
        <dbReference type="SAM" id="MobiDB-lite"/>
    </source>
</evidence>
<feature type="transmembrane region" description="Helical" evidence="2">
    <location>
        <begin position="182"/>
        <end position="206"/>
    </location>
</feature>
<feature type="transmembrane region" description="Helical" evidence="2">
    <location>
        <begin position="244"/>
        <end position="267"/>
    </location>
</feature>
<keyword evidence="2" id="KW-0812">Transmembrane</keyword>
<reference evidence="5" key="1">
    <citation type="submission" date="2022-10" db="EMBL/GenBank/DDBJ databases">
        <title>Whole-Genome Sequencing of Brachybacterium huguangmaarense BRM-3, Isolated from Betula schmidtii.</title>
        <authorList>
            <person name="Haam D."/>
        </authorList>
    </citation>
    <scope>NUCLEOTIDE SEQUENCE</scope>
    <source>
        <strain evidence="5">BRM-3</strain>
    </source>
</reference>